<dbReference type="InterPro" id="IPR048333">
    <property type="entry name" value="HA2_WH"/>
</dbReference>
<comment type="caution">
    <text evidence="11">The sequence shown here is derived from an EMBL/GenBank/DDBJ whole genome shotgun (WGS) entry which is preliminary data.</text>
</comment>
<dbReference type="Gene3D" id="3.40.50.300">
    <property type="entry name" value="P-loop containing nucleotide triphosphate hydrolases"/>
    <property type="match status" value="2"/>
</dbReference>
<keyword evidence="4" id="KW-0378">Hydrolase</keyword>
<dbReference type="Pfam" id="PF00270">
    <property type="entry name" value="DEAD"/>
    <property type="match status" value="1"/>
</dbReference>
<dbReference type="EC" id="3.6.4.13" evidence="2"/>
<dbReference type="InterPro" id="IPR003593">
    <property type="entry name" value="AAA+_ATPase"/>
</dbReference>
<feature type="compositionally biased region" description="Polar residues" evidence="8">
    <location>
        <begin position="648"/>
        <end position="659"/>
    </location>
</feature>
<dbReference type="RefSeq" id="WP_108106745.1">
    <property type="nucleotide sequence ID" value="NZ_QASN01000014.1"/>
</dbReference>
<evidence type="ECO:0000256" key="6">
    <source>
        <dbReference type="ARBA" id="ARBA00022840"/>
    </source>
</evidence>
<dbReference type="Gene3D" id="1.20.120.1080">
    <property type="match status" value="1"/>
</dbReference>
<evidence type="ECO:0000313" key="12">
    <source>
        <dbReference type="Proteomes" id="UP000244064"/>
    </source>
</evidence>
<dbReference type="GO" id="GO:0016787">
    <property type="term" value="F:hydrolase activity"/>
    <property type="evidence" value="ECO:0007669"/>
    <property type="project" value="UniProtKB-KW"/>
</dbReference>
<evidence type="ECO:0000256" key="7">
    <source>
        <dbReference type="ARBA" id="ARBA00047984"/>
    </source>
</evidence>
<dbReference type="Pfam" id="PF07717">
    <property type="entry name" value="OB_NTP_bind"/>
    <property type="match status" value="1"/>
</dbReference>
<dbReference type="FunFam" id="3.40.50.300:FF:000439">
    <property type="entry name" value="ATP-dependent RNA helicase HrpA"/>
    <property type="match status" value="1"/>
</dbReference>
<dbReference type="SMART" id="SM00487">
    <property type="entry name" value="DEXDc"/>
    <property type="match status" value="1"/>
</dbReference>
<keyword evidence="3" id="KW-0547">Nucleotide-binding</keyword>
<dbReference type="Pfam" id="PF04408">
    <property type="entry name" value="WHD_HA2"/>
    <property type="match status" value="1"/>
</dbReference>
<dbReference type="PROSITE" id="PS51194">
    <property type="entry name" value="HELICASE_CTER"/>
    <property type="match status" value="1"/>
</dbReference>
<dbReference type="GO" id="GO:0005524">
    <property type="term" value="F:ATP binding"/>
    <property type="evidence" value="ECO:0007669"/>
    <property type="project" value="UniProtKB-KW"/>
</dbReference>
<dbReference type="SUPFAM" id="SSF52540">
    <property type="entry name" value="P-loop containing nucleoside triphosphate hydrolases"/>
    <property type="match status" value="1"/>
</dbReference>
<dbReference type="FunFam" id="3.40.50.300:FF:000575">
    <property type="entry name" value="ATP-dependent helicase hrpA"/>
    <property type="match status" value="1"/>
</dbReference>
<dbReference type="InterPro" id="IPR027417">
    <property type="entry name" value="P-loop_NTPase"/>
</dbReference>
<evidence type="ECO:0000256" key="1">
    <source>
        <dbReference type="ARBA" id="ARBA00008792"/>
    </source>
</evidence>
<evidence type="ECO:0000259" key="10">
    <source>
        <dbReference type="PROSITE" id="PS51194"/>
    </source>
</evidence>
<feature type="domain" description="Helicase C-terminal" evidence="10">
    <location>
        <begin position="281"/>
        <end position="458"/>
    </location>
</feature>
<feature type="domain" description="Helicase ATP-binding" evidence="9">
    <location>
        <begin position="84"/>
        <end position="247"/>
    </location>
</feature>
<dbReference type="CDD" id="cd17989">
    <property type="entry name" value="DEXHc_HrpA"/>
    <property type="match status" value="1"/>
</dbReference>
<dbReference type="GO" id="GO:0003724">
    <property type="term" value="F:RNA helicase activity"/>
    <property type="evidence" value="ECO:0007669"/>
    <property type="project" value="UniProtKB-EC"/>
</dbReference>
<feature type="region of interest" description="Disordered" evidence="8">
    <location>
        <begin position="632"/>
        <end position="659"/>
    </location>
</feature>
<dbReference type="InterPro" id="IPR001650">
    <property type="entry name" value="Helicase_C-like"/>
</dbReference>
<evidence type="ECO:0000256" key="3">
    <source>
        <dbReference type="ARBA" id="ARBA00022741"/>
    </source>
</evidence>
<organism evidence="11 12">
    <name type="scientific">Pseudomonas mangrovi</name>
    <dbReference type="NCBI Taxonomy" id="2161748"/>
    <lineage>
        <taxon>Bacteria</taxon>
        <taxon>Pseudomonadati</taxon>
        <taxon>Pseudomonadota</taxon>
        <taxon>Gammaproteobacteria</taxon>
        <taxon>Pseudomonadales</taxon>
        <taxon>Pseudomonadaceae</taxon>
        <taxon>Pseudomonas</taxon>
    </lineage>
</organism>
<evidence type="ECO:0000313" key="11">
    <source>
        <dbReference type="EMBL" id="PTU74844.1"/>
    </source>
</evidence>
<keyword evidence="12" id="KW-1185">Reference proteome</keyword>
<dbReference type="InterPro" id="IPR007502">
    <property type="entry name" value="Helicase-assoc_dom"/>
</dbReference>
<evidence type="ECO:0000256" key="5">
    <source>
        <dbReference type="ARBA" id="ARBA00022806"/>
    </source>
</evidence>
<dbReference type="InterPro" id="IPR024590">
    <property type="entry name" value="HrpA_C"/>
</dbReference>
<dbReference type="SMART" id="SM00490">
    <property type="entry name" value="HELICc"/>
    <property type="match status" value="1"/>
</dbReference>
<evidence type="ECO:0000256" key="8">
    <source>
        <dbReference type="SAM" id="MobiDB-lite"/>
    </source>
</evidence>
<accession>A0A2T5PAU1</accession>
<dbReference type="SMART" id="SM00847">
    <property type="entry name" value="HA2"/>
    <property type="match status" value="1"/>
</dbReference>
<proteinExistence type="inferred from homology"/>
<name>A0A2T5PAU1_9PSED</name>
<dbReference type="InterPro" id="IPR014001">
    <property type="entry name" value="Helicase_ATP-bd"/>
</dbReference>
<dbReference type="EMBL" id="QASN01000014">
    <property type="protein sequence ID" value="PTU74844.1"/>
    <property type="molecule type" value="Genomic_DNA"/>
</dbReference>
<dbReference type="PROSITE" id="PS51192">
    <property type="entry name" value="HELICASE_ATP_BIND_1"/>
    <property type="match status" value="1"/>
</dbReference>
<evidence type="ECO:0000256" key="4">
    <source>
        <dbReference type="ARBA" id="ARBA00022801"/>
    </source>
</evidence>
<dbReference type="Proteomes" id="UP000244064">
    <property type="component" value="Unassembled WGS sequence"/>
</dbReference>
<reference evidence="11 12" key="1">
    <citation type="submission" date="2018-04" db="EMBL/GenBank/DDBJ databases">
        <title>Pseudomonas sp. nov., isolated from mangrove soil.</title>
        <authorList>
            <person name="Chen C."/>
        </authorList>
    </citation>
    <scope>NUCLEOTIDE SEQUENCE [LARGE SCALE GENOMIC DNA]</scope>
    <source>
        <strain evidence="11 12">TC-11</strain>
    </source>
</reference>
<evidence type="ECO:0000256" key="2">
    <source>
        <dbReference type="ARBA" id="ARBA00012552"/>
    </source>
</evidence>
<dbReference type="FunFam" id="1.20.120.1080:FF:000005">
    <property type="entry name" value="ATP-dependent helicase HrpA"/>
    <property type="match status" value="1"/>
</dbReference>
<keyword evidence="6" id="KW-0067">ATP-binding</keyword>
<dbReference type="CDD" id="cd18791">
    <property type="entry name" value="SF2_C_RHA"/>
    <property type="match status" value="1"/>
</dbReference>
<comment type="similarity">
    <text evidence="1">Belongs to the DEAD box helicase family. DEAH subfamily.</text>
</comment>
<dbReference type="Pfam" id="PF21010">
    <property type="entry name" value="HA2_C"/>
    <property type="match status" value="1"/>
</dbReference>
<dbReference type="Pfam" id="PF00271">
    <property type="entry name" value="Helicase_C"/>
    <property type="match status" value="1"/>
</dbReference>
<protein>
    <recommendedName>
        <fullName evidence="2">RNA helicase</fullName>
        <ecNumber evidence="2">3.6.4.13</ecNumber>
    </recommendedName>
</protein>
<dbReference type="InterPro" id="IPR010222">
    <property type="entry name" value="RNA_helicase_HrpA"/>
</dbReference>
<dbReference type="InterPro" id="IPR011709">
    <property type="entry name" value="DEAD-box_helicase_OB_fold"/>
</dbReference>
<sequence length="1365" mass="153575">MNDATPDLDTLQKNIDQAMLADRHRLRRQLHELRKQAQPDPAKLAQWLARFEQSCARAAARRQSIPLIRYDDALPIAAKREEIKAALQKHQVLVIAGETGSGKTTQLPKICLELGRGVHGLIGHTQPRRLAARSVATRVAEEIGTPLGELVGYQVRFEDQSKDSSLIKLMTDGILLAETQHDRYLEKYDTLIIDEAHERSLNIDFLLGYLKTLLPRRPDLKLIITSATIDLERFSKHFGGDGRPDAPIIEVSGRTYPVDTWYRPLAAEVDEEGERLLDDLSVDQGILAALEEIEAFERSEGKRPGDVLVFLPGEREIREAAEVLRKANLRFTEVLPLYARLTPAEQQKIFQPRPARKIVLATNVAETSLTVPGIRYVIDSGTARISRYSYRSKVQRLPIEAVSQASANQRKGRCGRVEPGICIRLYSEEDFLGRPEFTDPEILRTNLAAVILQMLHLRLGNIEDFPFIEPPDGKAISDGFTLLQELSAVNRESQLTPLGRQLARLPIDPRLARMVLEGAALGSLDEVLIVASALSVQDPRERPMDRQQAADQAHAQWKDVDSDFAALINLWRGFEEKRQELGANPLRSWCKKNFLNYMRLREWRDAHRQLVLITRELQLDYGKGRRVDNAAGLSTKVDGSGHPPYKGNRTTAQQAKPTTDTKVNVIVREQAEASEAARRAQGYAAVHKAILSGLLSQIGQKTEEGDYLGARQRRFWVHPASVIGRKKPQWVMAAELVETTKLFARMVAKIEPDWIEPLAGHLIKKNHFEPHWEKKRGQVVAFEQVTLYGLIVVGRRPVHYGPVDPVASRELFIREGLVRGEINSRARCLAANRQLLERLDELEAKSRRRDILADEETLFGYYDARLPADICQAASFESWYRREGEKTPQLLIMREEDVLARDASEVTAAQYPDQLQLGELQLPLSYHFEPGHPRDGVTLRVPAPLLPQLPAERLDWLVPGLIETKAIALVRNLPKALRKNFVPVPDFVGAALARIVFAQGSLIESLGRELTRMTGVRVSEEAWGEAAAGLDSHLKMNLEVVDARGKFLGEGRDLAELCARFAEASQAALAIPQQKQEHKPLEAKAFAEVAQKTQQKIAGLSMTVFPALVEEGGEVSEERFATQAEADFQHRRALQRLLLQQLADQAKFLRGKLPGLTELGLLYRELGRPEALVEDILLASLDACILEGEPNLPRDGAGLAALAERKRGDWTAQAERIARVVLEILKLAHGLHKRFKGKIDLAQAMALNDIKQQLANLVYPGFVRETPGEWLKEIPRYLKAIEQRFDKIGAQLQRDRVWTGELAAAWQQYQTRLAKHAQEGKRDPQLLLYRWMLEEYRVSLFAQQLGTKMAVSDKRLAKQWSAVEG</sequence>
<dbReference type="InterPro" id="IPR011545">
    <property type="entry name" value="DEAD/DEAH_box_helicase_dom"/>
</dbReference>
<evidence type="ECO:0000259" key="9">
    <source>
        <dbReference type="PROSITE" id="PS51192"/>
    </source>
</evidence>
<dbReference type="NCBIfam" id="TIGR01967">
    <property type="entry name" value="DEAH_box_HrpA"/>
    <property type="match status" value="2"/>
</dbReference>
<dbReference type="OrthoDB" id="9805617at2"/>
<dbReference type="PANTHER" id="PTHR18934">
    <property type="entry name" value="ATP-DEPENDENT RNA HELICASE"/>
    <property type="match status" value="1"/>
</dbReference>
<dbReference type="GO" id="GO:0003723">
    <property type="term" value="F:RNA binding"/>
    <property type="evidence" value="ECO:0007669"/>
    <property type="project" value="TreeGrafter"/>
</dbReference>
<dbReference type="SMART" id="SM00382">
    <property type="entry name" value="AAA"/>
    <property type="match status" value="1"/>
</dbReference>
<comment type="catalytic activity">
    <reaction evidence="7">
        <text>ATP + H2O = ADP + phosphate + H(+)</text>
        <dbReference type="Rhea" id="RHEA:13065"/>
        <dbReference type="ChEBI" id="CHEBI:15377"/>
        <dbReference type="ChEBI" id="CHEBI:15378"/>
        <dbReference type="ChEBI" id="CHEBI:30616"/>
        <dbReference type="ChEBI" id="CHEBI:43474"/>
        <dbReference type="ChEBI" id="CHEBI:456216"/>
        <dbReference type="EC" id="3.6.4.13"/>
    </reaction>
</comment>
<dbReference type="Pfam" id="PF11898">
    <property type="entry name" value="DUF3418"/>
    <property type="match status" value="1"/>
</dbReference>
<gene>
    <name evidence="11" type="ORF">DBO85_08045</name>
</gene>
<dbReference type="PANTHER" id="PTHR18934:SF99">
    <property type="entry name" value="ATP-DEPENDENT RNA HELICASE DHX37-RELATED"/>
    <property type="match status" value="1"/>
</dbReference>
<keyword evidence="5 11" id="KW-0347">Helicase</keyword>